<dbReference type="PANTHER" id="PTHR37461">
    <property type="entry name" value="ANTI-SIGMA-K FACTOR RSKA"/>
    <property type="match status" value="1"/>
</dbReference>
<feature type="transmembrane region" description="Helical" evidence="2">
    <location>
        <begin position="89"/>
        <end position="109"/>
    </location>
</feature>
<proteinExistence type="predicted"/>
<dbReference type="GO" id="GO:0005886">
    <property type="term" value="C:plasma membrane"/>
    <property type="evidence" value="ECO:0007669"/>
    <property type="project" value="InterPro"/>
</dbReference>
<sequence>MDTKAYIASGILELYVAGQLSEKENLEVAEYAETYPEIKKEISEIEAAVLALSEAAAPNKPLSFEAVKNRVELSEDTKLIPLNRGRNRWLPYVGWAASAALLAGLGYFYNQNNQLRSDIKLAETEIQALEEQIAGASDSLEKTTALLQTLRDKNVTVIPLGGQVAAPEAYAKAYWNETEKQLFIDAQGLPEPPDGMDYQVWSLTLNPLTPTSVGLLENFQTDENGVFALSNPNQSQAFGITLEPAGGSESPNLEQLYVLGTVSS</sequence>
<dbReference type="PANTHER" id="PTHR37461:SF1">
    <property type="entry name" value="ANTI-SIGMA-K FACTOR RSKA"/>
    <property type="match status" value="1"/>
</dbReference>
<evidence type="ECO:0000313" key="5">
    <source>
        <dbReference type="Proteomes" id="UP000184532"/>
    </source>
</evidence>
<dbReference type="STRING" id="570519.SAMN04488116_3400"/>
<dbReference type="GO" id="GO:0016989">
    <property type="term" value="F:sigma factor antagonist activity"/>
    <property type="evidence" value="ECO:0007669"/>
    <property type="project" value="TreeGrafter"/>
</dbReference>
<dbReference type="RefSeq" id="WP_073181827.1">
    <property type="nucleotide sequence ID" value="NZ_FQWL01000009.1"/>
</dbReference>
<keyword evidence="5" id="KW-1185">Reference proteome</keyword>
<feature type="domain" description="Anti-sigma K factor RskA C-terminal" evidence="3">
    <location>
        <begin position="96"/>
        <end position="252"/>
    </location>
</feature>
<dbReference type="Pfam" id="PF10099">
    <property type="entry name" value="RskA_C"/>
    <property type="match status" value="1"/>
</dbReference>
<dbReference type="AlphaFoldDB" id="A0A1M5PWD3"/>
<dbReference type="InterPro" id="IPR051474">
    <property type="entry name" value="Anti-sigma-K/W_factor"/>
</dbReference>
<dbReference type="Proteomes" id="UP000184532">
    <property type="component" value="Unassembled WGS sequence"/>
</dbReference>
<dbReference type="OrthoDB" id="1420916at2"/>
<keyword evidence="1" id="KW-0175">Coiled coil</keyword>
<keyword evidence="2" id="KW-0812">Transmembrane</keyword>
<keyword evidence="2" id="KW-1133">Transmembrane helix</keyword>
<reference evidence="5" key="1">
    <citation type="submission" date="2016-11" db="EMBL/GenBank/DDBJ databases">
        <authorList>
            <person name="Varghese N."/>
            <person name="Submissions S."/>
        </authorList>
    </citation>
    <scope>NUCLEOTIDE SEQUENCE [LARGE SCALE GENOMIC DNA]</scope>
    <source>
        <strain evidence="5">DSM 22638</strain>
    </source>
</reference>
<protein>
    <submittedName>
        <fullName evidence="4">Anti-sigma-K factor rskA</fullName>
    </submittedName>
</protein>
<dbReference type="EMBL" id="FQWL01000009">
    <property type="protein sequence ID" value="SHH06012.1"/>
    <property type="molecule type" value="Genomic_DNA"/>
</dbReference>
<evidence type="ECO:0000256" key="1">
    <source>
        <dbReference type="SAM" id="Coils"/>
    </source>
</evidence>
<gene>
    <name evidence="4" type="ORF">SAMN04488116_3400</name>
</gene>
<keyword evidence="2" id="KW-0472">Membrane</keyword>
<evidence type="ECO:0000259" key="3">
    <source>
        <dbReference type="Pfam" id="PF10099"/>
    </source>
</evidence>
<organism evidence="4 5">
    <name type="scientific">Flagellimonas flava</name>
    <dbReference type="NCBI Taxonomy" id="570519"/>
    <lineage>
        <taxon>Bacteria</taxon>
        <taxon>Pseudomonadati</taxon>
        <taxon>Bacteroidota</taxon>
        <taxon>Flavobacteriia</taxon>
        <taxon>Flavobacteriales</taxon>
        <taxon>Flavobacteriaceae</taxon>
        <taxon>Flagellimonas</taxon>
    </lineage>
</organism>
<evidence type="ECO:0000313" key="4">
    <source>
        <dbReference type="EMBL" id="SHH06012.1"/>
    </source>
</evidence>
<dbReference type="GO" id="GO:0006417">
    <property type="term" value="P:regulation of translation"/>
    <property type="evidence" value="ECO:0007669"/>
    <property type="project" value="TreeGrafter"/>
</dbReference>
<evidence type="ECO:0000256" key="2">
    <source>
        <dbReference type="SAM" id="Phobius"/>
    </source>
</evidence>
<accession>A0A1M5PWD3</accession>
<feature type="coiled-coil region" evidence="1">
    <location>
        <begin position="112"/>
        <end position="146"/>
    </location>
</feature>
<name>A0A1M5PWD3_9FLAO</name>
<dbReference type="InterPro" id="IPR018764">
    <property type="entry name" value="RskA_C"/>
</dbReference>